<protein>
    <submittedName>
        <fullName evidence="2">Uncharacterized protein</fullName>
    </submittedName>
</protein>
<accession>A0A4C1Y5Y9</accession>
<feature type="region of interest" description="Disordered" evidence="1">
    <location>
        <begin position="101"/>
        <end position="130"/>
    </location>
</feature>
<evidence type="ECO:0000313" key="2">
    <source>
        <dbReference type="EMBL" id="GBP70753.1"/>
    </source>
</evidence>
<gene>
    <name evidence="2" type="ORF">EVAR_50859_1</name>
</gene>
<proteinExistence type="predicted"/>
<feature type="region of interest" description="Disordered" evidence="1">
    <location>
        <begin position="37"/>
        <end position="75"/>
    </location>
</feature>
<name>A0A4C1Y5Y9_EUMVA</name>
<sequence length="130" mass="13289">MIQASGAAARCLGGPGRAPAPLRHALTPYKADLSLAWGKNGSNSSSNGENLQYYVSSEDDGGGATGRRRGARGRGGVRATDDFVFCANKLNIIVDLADGSRDRRLRRPNGMSAGGGTQVGSGAAGVQRGV</sequence>
<reference evidence="2 3" key="1">
    <citation type="journal article" date="2019" name="Commun. Biol.">
        <title>The bagworm genome reveals a unique fibroin gene that provides high tensile strength.</title>
        <authorList>
            <person name="Kono N."/>
            <person name="Nakamura H."/>
            <person name="Ohtoshi R."/>
            <person name="Tomita M."/>
            <person name="Numata K."/>
            <person name="Arakawa K."/>
        </authorList>
    </citation>
    <scope>NUCLEOTIDE SEQUENCE [LARGE SCALE GENOMIC DNA]</scope>
</reference>
<feature type="compositionally biased region" description="Low complexity" evidence="1">
    <location>
        <begin position="40"/>
        <end position="50"/>
    </location>
</feature>
<dbReference type="EMBL" id="BGZK01001085">
    <property type="protein sequence ID" value="GBP70753.1"/>
    <property type="molecule type" value="Genomic_DNA"/>
</dbReference>
<comment type="caution">
    <text evidence="2">The sequence shown here is derived from an EMBL/GenBank/DDBJ whole genome shotgun (WGS) entry which is preliminary data.</text>
</comment>
<feature type="compositionally biased region" description="Gly residues" evidence="1">
    <location>
        <begin position="112"/>
        <end position="123"/>
    </location>
</feature>
<keyword evidence="3" id="KW-1185">Reference proteome</keyword>
<evidence type="ECO:0000313" key="3">
    <source>
        <dbReference type="Proteomes" id="UP000299102"/>
    </source>
</evidence>
<organism evidence="2 3">
    <name type="scientific">Eumeta variegata</name>
    <name type="common">Bagworm moth</name>
    <name type="synonym">Eumeta japonica</name>
    <dbReference type="NCBI Taxonomy" id="151549"/>
    <lineage>
        <taxon>Eukaryota</taxon>
        <taxon>Metazoa</taxon>
        <taxon>Ecdysozoa</taxon>
        <taxon>Arthropoda</taxon>
        <taxon>Hexapoda</taxon>
        <taxon>Insecta</taxon>
        <taxon>Pterygota</taxon>
        <taxon>Neoptera</taxon>
        <taxon>Endopterygota</taxon>
        <taxon>Lepidoptera</taxon>
        <taxon>Glossata</taxon>
        <taxon>Ditrysia</taxon>
        <taxon>Tineoidea</taxon>
        <taxon>Psychidae</taxon>
        <taxon>Oiketicinae</taxon>
        <taxon>Eumeta</taxon>
    </lineage>
</organism>
<evidence type="ECO:0000256" key="1">
    <source>
        <dbReference type="SAM" id="MobiDB-lite"/>
    </source>
</evidence>
<dbReference type="Proteomes" id="UP000299102">
    <property type="component" value="Unassembled WGS sequence"/>
</dbReference>
<dbReference type="AlphaFoldDB" id="A0A4C1Y5Y9"/>